<dbReference type="AlphaFoldDB" id="A0A2T1KW65"/>
<keyword evidence="4" id="KW-1185">Reference proteome</keyword>
<keyword evidence="2" id="KW-0133">Cell shape</keyword>
<dbReference type="GO" id="GO:0071555">
    <property type="term" value="P:cell wall organization"/>
    <property type="evidence" value="ECO:0007669"/>
    <property type="project" value="UniProtKB-KW"/>
</dbReference>
<comment type="caution">
    <text evidence="3">The sequence shown here is derived from an EMBL/GenBank/DDBJ whole genome shotgun (WGS) entry which is preliminary data.</text>
</comment>
<dbReference type="PROSITE" id="PS01066">
    <property type="entry name" value="UPP_SYNTHASE"/>
    <property type="match status" value="1"/>
</dbReference>
<dbReference type="GO" id="GO:0009252">
    <property type="term" value="P:peptidoglycan biosynthetic process"/>
    <property type="evidence" value="ECO:0007669"/>
    <property type="project" value="UniProtKB-UniRule"/>
</dbReference>
<evidence type="ECO:0000313" key="3">
    <source>
        <dbReference type="EMBL" id="PSF14349.1"/>
    </source>
</evidence>
<feature type="binding site" evidence="2">
    <location>
        <position position="212"/>
    </location>
    <ligand>
        <name>Mg(2+)</name>
        <dbReference type="ChEBI" id="CHEBI:18420"/>
    </ligand>
</feature>
<dbReference type="RefSeq" id="WP_106760712.1">
    <property type="nucleotide sequence ID" value="NZ_PXNP01000004.1"/>
</dbReference>
<dbReference type="InterPro" id="IPR036424">
    <property type="entry name" value="UPP_synth-like_sf"/>
</dbReference>
<reference evidence="3 4" key="1">
    <citation type="submission" date="2018-03" db="EMBL/GenBank/DDBJ databases">
        <title>Marinobacter brunus sp. nov., a marine bacterium of Gamma-proteobacteria isolated from the surface seawater of the South China Sea.</title>
        <authorList>
            <person name="Cheng H."/>
            <person name="Wu Y.-H."/>
            <person name="Xamxidin M."/>
            <person name="Xu X.-W."/>
        </authorList>
    </citation>
    <scope>NUCLEOTIDE SEQUENCE [LARGE SCALE GENOMIC DNA]</scope>
    <source>
        <strain evidence="3 4">NH169-3</strain>
    </source>
</reference>
<sequence length="256" mass="28651">MTVKVTAEIPVAAEARPRHVAIIMDGNNRWAKARRLKGVAGHKAGVDAVRAVVETCAREGVEVLTLFAFSSENWRRPADEVSALMRLFLIALEREVRKLHRNNIRLRIIGDRSAFNPLLQQHMDKAEALTASNTGLTLVIAANYGGHWDITQATQRLAAEVSAGRLQPSDITDDLIQANLSIGDLPMPDLLIRTAGEQRVSNFLLWHLAYTEFYFSDVFWPDFKQDEMIKALAAYAGRQRRFGQTDDQIAARSSQQ</sequence>
<feature type="binding site" evidence="2">
    <location>
        <begin position="26"/>
        <end position="29"/>
    </location>
    <ligand>
        <name>substrate</name>
    </ligand>
</feature>
<dbReference type="InterPro" id="IPR018520">
    <property type="entry name" value="UPP_synth-like_CS"/>
</dbReference>
<dbReference type="GO" id="GO:0005829">
    <property type="term" value="C:cytosol"/>
    <property type="evidence" value="ECO:0007669"/>
    <property type="project" value="TreeGrafter"/>
</dbReference>
<dbReference type="GO" id="GO:0008834">
    <property type="term" value="F:ditrans,polycis-undecaprenyl-diphosphate synthase [(2E,6E)-farnesyl-diphosphate specific] activity"/>
    <property type="evidence" value="ECO:0007669"/>
    <property type="project" value="UniProtKB-UniRule"/>
</dbReference>
<proteinExistence type="inferred from homology"/>
<feature type="binding site" evidence="2">
    <location>
        <position position="42"/>
    </location>
    <ligand>
        <name>substrate</name>
    </ligand>
</feature>
<evidence type="ECO:0000256" key="1">
    <source>
        <dbReference type="ARBA" id="ARBA00022679"/>
    </source>
</evidence>
<comment type="function">
    <text evidence="2">Catalyzes the sequential condensation of isopentenyl diphosphate (IPP) with (2E,6E)-farnesyl diphosphate (E,E-FPP) to yield (2Z,6Z,10Z,14Z,18Z,22Z,26Z,30Z,34E,38E)-undecaprenyl diphosphate (di-trans,octa-cis-UPP). UPP is the precursor of glycosyl carrier lipid in the biosynthesis of bacterial cell wall polysaccharide components such as peptidoglycan and lipopolysaccharide.</text>
</comment>
<dbReference type="OrthoDB" id="4191603at2"/>
<dbReference type="GO" id="GO:0000287">
    <property type="term" value="F:magnesium ion binding"/>
    <property type="evidence" value="ECO:0007669"/>
    <property type="project" value="UniProtKB-UniRule"/>
</dbReference>
<comment type="similarity">
    <text evidence="2">Belongs to the UPP synthase family.</text>
</comment>
<feature type="binding site" evidence="2">
    <location>
        <position position="25"/>
    </location>
    <ligand>
        <name>Mg(2+)</name>
        <dbReference type="ChEBI" id="CHEBI:18420"/>
    </ligand>
</feature>
<feature type="binding site" evidence="2">
    <location>
        <position position="76"/>
    </location>
    <ligand>
        <name>substrate</name>
    </ligand>
</feature>
<dbReference type="InterPro" id="IPR001441">
    <property type="entry name" value="UPP_synth-like"/>
</dbReference>
<keyword evidence="2" id="KW-0479">Metal-binding</keyword>
<comment type="cofactor">
    <cofactor evidence="2">
        <name>Mg(2+)</name>
        <dbReference type="ChEBI" id="CHEBI:18420"/>
    </cofactor>
    <text evidence="2">Binds 2 magnesium ions per subunit.</text>
</comment>
<dbReference type="Gene3D" id="3.40.1180.10">
    <property type="entry name" value="Decaprenyl diphosphate synthase-like"/>
    <property type="match status" value="1"/>
</dbReference>
<protein>
    <recommendedName>
        <fullName evidence="2">Ditrans,polycis-undecaprenyl-diphosphate synthase ((2E,6E)-farnesyl-diphosphate specific)</fullName>
        <ecNumber evidence="2">2.5.1.31</ecNumber>
    </recommendedName>
    <alternativeName>
        <fullName evidence="2">Ditrans,polycis-undecaprenylcistransferase</fullName>
    </alternativeName>
    <alternativeName>
        <fullName evidence="2">Undecaprenyl diphosphate synthase</fullName>
        <shortName evidence="2">UDS</shortName>
    </alternativeName>
    <alternativeName>
        <fullName evidence="2">Undecaprenyl pyrophosphate synthase</fullName>
        <shortName evidence="2">UPP synthase</shortName>
    </alternativeName>
</protein>
<dbReference type="EC" id="2.5.1.31" evidence="2"/>
<comment type="subunit">
    <text evidence="2">Homodimer.</text>
</comment>
<accession>A0A2T1KW65</accession>
<comment type="catalytic activity">
    <reaction evidence="2">
        <text>8 isopentenyl diphosphate + (2E,6E)-farnesyl diphosphate = di-trans,octa-cis-undecaprenyl diphosphate + 8 diphosphate</text>
        <dbReference type="Rhea" id="RHEA:27551"/>
        <dbReference type="ChEBI" id="CHEBI:33019"/>
        <dbReference type="ChEBI" id="CHEBI:58405"/>
        <dbReference type="ChEBI" id="CHEBI:128769"/>
        <dbReference type="ChEBI" id="CHEBI:175763"/>
        <dbReference type="EC" id="2.5.1.31"/>
    </reaction>
</comment>
<dbReference type="SUPFAM" id="SSF64005">
    <property type="entry name" value="Undecaprenyl diphosphate synthase"/>
    <property type="match status" value="1"/>
</dbReference>
<dbReference type="GO" id="GO:0008360">
    <property type="term" value="P:regulation of cell shape"/>
    <property type="evidence" value="ECO:0007669"/>
    <property type="project" value="UniProtKB-KW"/>
</dbReference>
<dbReference type="Proteomes" id="UP000239866">
    <property type="component" value="Unassembled WGS sequence"/>
</dbReference>
<keyword evidence="2" id="KW-0573">Peptidoglycan synthesis</keyword>
<dbReference type="NCBIfam" id="TIGR00055">
    <property type="entry name" value="uppS"/>
    <property type="match status" value="1"/>
</dbReference>
<name>A0A2T1KW65_9GAMM</name>
<keyword evidence="2" id="KW-0961">Cell wall biogenesis/degradation</keyword>
<keyword evidence="1 2" id="KW-0808">Transferase</keyword>
<organism evidence="3 4">
    <name type="scientific">Marinobacter fuscus</name>
    <dbReference type="NCBI Taxonomy" id="2109942"/>
    <lineage>
        <taxon>Bacteria</taxon>
        <taxon>Pseudomonadati</taxon>
        <taxon>Pseudomonadota</taxon>
        <taxon>Gammaproteobacteria</taxon>
        <taxon>Pseudomonadales</taxon>
        <taxon>Marinobacteraceae</taxon>
        <taxon>Marinobacter</taxon>
    </lineage>
</organism>
<evidence type="ECO:0000256" key="2">
    <source>
        <dbReference type="HAMAP-Rule" id="MF_01139"/>
    </source>
</evidence>
<feature type="active site" description="Proton acceptor" evidence="2">
    <location>
        <position position="73"/>
    </location>
</feature>
<dbReference type="PANTHER" id="PTHR10291:SF0">
    <property type="entry name" value="DEHYDRODOLICHYL DIPHOSPHATE SYNTHASE 2"/>
    <property type="match status" value="1"/>
</dbReference>
<dbReference type="FunFam" id="3.40.1180.10:FF:000001">
    <property type="entry name" value="(2E,6E)-farnesyl-diphosphate-specific ditrans,polycis-undecaprenyl-diphosphate synthase"/>
    <property type="match status" value="1"/>
</dbReference>
<dbReference type="GO" id="GO:0016094">
    <property type="term" value="P:polyprenol biosynthetic process"/>
    <property type="evidence" value="ECO:0007669"/>
    <property type="project" value="TreeGrafter"/>
</dbReference>
<feature type="binding site" evidence="2">
    <location>
        <begin position="199"/>
        <end position="201"/>
    </location>
    <ligand>
        <name>substrate</name>
    </ligand>
</feature>
<dbReference type="CDD" id="cd00475">
    <property type="entry name" value="Cis_IPPS"/>
    <property type="match status" value="1"/>
</dbReference>
<feature type="binding site" evidence="2">
    <location>
        <position position="74"/>
    </location>
    <ligand>
        <name>substrate</name>
    </ligand>
</feature>
<dbReference type="HAMAP" id="MF_01139">
    <property type="entry name" value="ISPT"/>
    <property type="match status" value="1"/>
</dbReference>
<feature type="binding site" evidence="2">
    <location>
        <begin position="70"/>
        <end position="72"/>
    </location>
    <ligand>
        <name>substrate</name>
    </ligand>
</feature>
<comment type="caution">
    <text evidence="2">Lacks conserved residue(s) required for the propagation of feature annotation.</text>
</comment>
<feature type="active site" evidence="2">
    <location>
        <position position="25"/>
    </location>
</feature>
<evidence type="ECO:0000313" key="4">
    <source>
        <dbReference type="Proteomes" id="UP000239866"/>
    </source>
</evidence>
<dbReference type="PANTHER" id="PTHR10291">
    <property type="entry name" value="DEHYDRODOLICHYL DIPHOSPHATE SYNTHASE FAMILY MEMBER"/>
    <property type="match status" value="1"/>
</dbReference>
<keyword evidence="2" id="KW-0460">Magnesium</keyword>
<feature type="binding site" evidence="2">
    <location>
        <position position="193"/>
    </location>
    <ligand>
        <name>substrate</name>
    </ligand>
</feature>
<dbReference type="EMBL" id="PXNP01000004">
    <property type="protein sequence ID" value="PSF14349.1"/>
    <property type="molecule type" value="Genomic_DNA"/>
</dbReference>
<feature type="binding site" evidence="2">
    <location>
        <position position="30"/>
    </location>
    <ligand>
        <name>substrate</name>
    </ligand>
</feature>
<gene>
    <name evidence="2 3" type="primary">uppS</name>
    <name evidence="3" type="ORF">C7H09_00400</name>
</gene>
<dbReference type="Pfam" id="PF01255">
    <property type="entry name" value="Prenyltransf"/>
    <property type="match status" value="1"/>
</dbReference>